<keyword evidence="1" id="KW-0547">Nucleotide-binding</keyword>
<dbReference type="InterPro" id="IPR047819">
    <property type="entry name" value="P5A-ATPase_N"/>
</dbReference>
<keyword evidence="1" id="KW-0067">ATP-binding</keyword>
<dbReference type="GO" id="GO:0046872">
    <property type="term" value="F:metal ion binding"/>
    <property type="evidence" value="ECO:0007669"/>
    <property type="project" value="UniProtKB-UniRule"/>
</dbReference>
<keyword evidence="4" id="KW-1185">Reference proteome</keyword>
<dbReference type="GO" id="GO:0005524">
    <property type="term" value="F:ATP binding"/>
    <property type="evidence" value="ECO:0007669"/>
    <property type="project" value="UniProtKB-UniRule"/>
</dbReference>
<keyword evidence="1" id="KW-0460">Magnesium</keyword>
<name>A0A8C6XBE7_NAJNA</name>
<keyword evidence="1" id="KW-0479">Metal-binding</keyword>
<dbReference type="GO" id="GO:0016020">
    <property type="term" value="C:membrane"/>
    <property type="evidence" value="ECO:0007669"/>
    <property type="project" value="UniProtKB-SubCell"/>
</dbReference>
<protein>
    <recommendedName>
        <fullName evidence="1">Cation-transporting ATPase</fullName>
        <ecNumber evidence="1">7.2.2.-</ecNumber>
    </recommendedName>
</protein>
<dbReference type="OrthoDB" id="5814776at2759"/>
<comment type="subcellular location">
    <subcellularLocation>
        <location evidence="1">Membrane</location>
        <topology evidence="1">Multi-pass membrane protein</topology>
    </subcellularLocation>
</comment>
<comment type="catalytic activity">
    <reaction evidence="1">
        <text>ATP + H2O = ADP + phosphate + H(+)</text>
        <dbReference type="Rhea" id="RHEA:13065"/>
        <dbReference type="ChEBI" id="CHEBI:15377"/>
        <dbReference type="ChEBI" id="CHEBI:15378"/>
        <dbReference type="ChEBI" id="CHEBI:30616"/>
        <dbReference type="ChEBI" id="CHEBI:43474"/>
        <dbReference type="ChEBI" id="CHEBI:456216"/>
    </reaction>
</comment>
<reference evidence="3" key="2">
    <citation type="submission" date="2025-09" db="UniProtKB">
        <authorList>
            <consortium name="Ensembl"/>
        </authorList>
    </citation>
    <scope>IDENTIFICATION</scope>
</reference>
<accession>A0A8C6XBE7</accession>
<dbReference type="Ensembl" id="ENSNNAT00000012473.1">
    <property type="protein sequence ID" value="ENSNNAP00000011930.1"/>
    <property type="gene ID" value="ENSNNAG00000008016.1"/>
</dbReference>
<dbReference type="GO" id="GO:0019829">
    <property type="term" value="F:ATPase-coupled monoatomic cation transmembrane transporter activity"/>
    <property type="evidence" value="ECO:0007669"/>
    <property type="project" value="UniProtKB-UniRule"/>
</dbReference>
<evidence type="ECO:0000313" key="3">
    <source>
        <dbReference type="Ensembl" id="ENSNNAP00000011930.1"/>
    </source>
</evidence>
<dbReference type="AlphaFoldDB" id="A0A8C6XBE7"/>
<organism evidence="3 4">
    <name type="scientific">Naja naja</name>
    <name type="common">Indian cobra</name>
    <dbReference type="NCBI Taxonomy" id="35670"/>
    <lineage>
        <taxon>Eukaryota</taxon>
        <taxon>Metazoa</taxon>
        <taxon>Chordata</taxon>
        <taxon>Craniata</taxon>
        <taxon>Vertebrata</taxon>
        <taxon>Euteleostomi</taxon>
        <taxon>Lepidosauria</taxon>
        <taxon>Squamata</taxon>
        <taxon>Bifurcata</taxon>
        <taxon>Unidentata</taxon>
        <taxon>Episquamata</taxon>
        <taxon>Toxicofera</taxon>
        <taxon>Serpentes</taxon>
        <taxon>Colubroidea</taxon>
        <taxon>Elapidae</taxon>
        <taxon>Elapinae</taxon>
        <taxon>Naja</taxon>
    </lineage>
</organism>
<keyword evidence="1" id="KW-1278">Translocase</keyword>
<proteinExistence type="inferred from homology"/>
<dbReference type="EC" id="7.2.2.-" evidence="1"/>
<evidence type="ECO:0000259" key="2">
    <source>
        <dbReference type="Pfam" id="PF12409"/>
    </source>
</evidence>
<sequence>PPPAVFVQHANLSSQEVFGYKTGGFRRALCLAGYVLSCGGLLLLFHWKPEWDVWANCQPCSLEEADVVLLRSTVGASPSSEATRFPLWLSVEVPAERAAASSSVQPFLRLCILRRASPSFGGKPRLLQFTTVLFVWPSV</sequence>
<evidence type="ECO:0000313" key="4">
    <source>
        <dbReference type="Proteomes" id="UP000694559"/>
    </source>
</evidence>
<evidence type="ECO:0000256" key="1">
    <source>
        <dbReference type="RuleBase" id="RU362082"/>
    </source>
</evidence>
<dbReference type="Proteomes" id="UP000694559">
    <property type="component" value="Unplaced"/>
</dbReference>
<comment type="similarity">
    <text evidence="1">Belongs to the cation transport ATPase (P-type) (TC 3.A.3) family. Type V subfamily.</text>
</comment>
<feature type="domain" description="P5B-type ATPase N-terminal" evidence="2">
    <location>
        <begin position="16"/>
        <end position="75"/>
    </location>
</feature>
<dbReference type="Pfam" id="PF12409">
    <property type="entry name" value="P5-ATPase"/>
    <property type="match status" value="1"/>
</dbReference>
<reference evidence="3" key="1">
    <citation type="submission" date="2025-08" db="UniProtKB">
        <authorList>
            <consortium name="Ensembl"/>
        </authorList>
    </citation>
    <scope>IDENTIFICATION</scope>
</reference>
<dbReference type="GeneTree" id="ENSGT00940000159448"/>